<gene>
    <name evidence="3" type="ORF">J0895_15180</name>
</gene>
<proteinExistence type="predicted"/>
<sequence length="375" mass="42316">MNLSNRKLGVFAVLAIGAIILLTFVMAPANSGRINNGSTYRLNPDGYGAWYAYMEAREVPIQRWKKPGYELIESEAIDPSVTLIHVDSRFTRERRGESDSNLLSELEQNWVKQGNIIVILGITTPVTEAPFSTLQESDFGEIKIDTMRRNRNASQVLLGDEFGAMVWQENIGQGKVIYANTPYLAANAYQDMPGNYEFLANLVSEGDRPIFIDEYSHGYKDTEVIEREQRQTLVNYFLQTPVFPALVQGILLIIVLIWANNRRLGQLNRLSTPGLENSKAYIQALAGVLQKAGRRDFIVEVVGKEEQLQLQKALGLASVPLDYETLAQAWAEKTGRPATELMQQLQVISQPRRLRKFNLLGWVKKWAAIRRAISL</sequence>
<protein>
    <submittedName>
        <fullName evidence="3">DUF4350 domain-containing protein</fullName>
    </submittedName>
</protein>
<keyword evidence="1" id="KW-1133">Transmembrane helix</keyword>
<dbReference type="Proteomes" id="UP000664844">
    <property type="component" value="Unassembled WGS sequence"/>
</dbReference>
<keyword evidence="1" id="KW-0812">Transmembrane</keyword>
<evidence type="ECO:0000313" key="4">
    <source>
        <dbReference type="Proteomes" id="UP000664844"/>
    </source>
</evidence>
<keyword evidence="1" id="KW-0472">Membrane</keyword>
<comment type="caution">
    <text evidence="3">The sequence shown here is derived from an EMBL/GenBank/DDBJ whole genome shotgun (WGS) entry which is preliminary data.</text>
</comment>
<reference evidence="3 4" key="1">
    <citation type="submission" date="2021-03" db="EMBL/GenBank/DDBJ databases">
        <title>Metabolic Capacity of the Antarctic Cyanobacterium Phormidium pseudopriestleyi that Sustains Oxygenic Photosynthesis in the Presence of Hydrogen Sulfide.</title>
        <authorList>
            <person name="Lumian J.E."/>
            <person name="Jungblut A.D."/>
            <person name="Dillon M.L."/>
            <person name="Hawes I."/>
            <person name="Doran P.T."/>
            <person name="Mackey T.J."/>
            <person name="Dick G.J."/>
            <person name="Grettenberger C.L."/>
            <person name="Sumner D.Y."/>
        </authorList>
    </citation>
    <scope>NUCLEOTIDE SEQUENCE [LARGE SCALE GENOMIC DNA]</scope>
    <source>
        <strain evidence="3 4">FRX01</strain>
    </source>
</reference>
<accession>A0ABS3FTH5</accession>
<evidence type="ECO:0000256" key="1">
    <source>
        <dbReference type="SAM" id="Phobius"/>
    </source>
</evidence>
<dbReference type="InterPro" id="IPR025646">
    <property type="entry name" value="DUF4350"/>
</dbReference>
<evidence type="ECO:0000259" key="2">
    <source>
        <dbReference type="Pfam" id="PF14258"/>
    </source>
</evidence>
<keyword evidence="4" id="KW-1185">Reference proteome</keyword>
<evidence type="ECO:0000313" key="3">
    <source>
        <dbReference type="EMBL" id="MBO0350415.1"/>
    </source>
</evidence>
<name>A0ABS3FTH5_9CYAN</name>
<dbReference type="RefSeq" id="WP_207088894.1">
    <property type="nucleotide sequence ID" value="NZ_JAFLQW010000405.1"/>
</dbReference>
<organism evidence="3 4">
    <name type="scientific">Phormidium pseudopriestleyi FRX01</name>
    <dbReference type="NCBI Taxonomy" id="1759528"/>
    <lineage>
        <taxon>Bacteria</taxon>
        <taxon>Bacillati</taxon>
        <taxon>Cyanobacteriota</taxon>
        <taxon>Cyanophyceae</taxon>
        <taxon>Oscillatoriophycideae</taxon>
        <taxon>Oscillatoriales</taxon>
        <taxon>Oscillatoriaceae</taxon>
        <taxon>Phormidium</taxon>
    </lineage>
</organism>
<feature type="transmembrane region" description="Helical" evidence="1">
    <location>
        <begin position="236"/>
        <end position="259"/>
    </location>
</feature>
<dbReference type="Pfam" id="PF14258">
    <property type="entry name" value="DUF4350"/>
    <property type="match status" value="1"/>
</dbReference>
<feature type="domain" description="DUF4350" evidence="2">
    <location>
        <begin position="44"/>
        <end position="203"/>
    </location>
</feature>
<dbReference type="EMBL" id="JAFLQW010000405">
    <property type="protein sequence ID" value="MBO0350415.1"/>
    <property type="molecule type" value="Genomic_DNA"/>
</dbReference>